<evidence type="ECO:0000256" key="2">
    <source>
        <dbReference type="ARBA" id="ARBA00008520"/>
    </source>
</evidence>
<dbReference type="GO" id="GO:0042597">
    <property type="term" value="C:periplasmic space"/>
    <property type="evidence" value="ECO:0007669"/>
    <property type="project" value="UniProtKB-SubCell"/>
</dbReference>
<evidence type="ECO:0000313" key="7">
    <source>
        <dbReference type="Proteomes" id="UP000186400"/>
    </source>
</evidence>
<feature type="chain" id="PRO_5012139329" evidence="5">
    <location>
        <begin position="24"/>
        <end position="458"/>
    </location>
</feature>
<gene>
    <name evidence="6" type="ORF">SAMN05920897_1184</name>
</gene>
<dbReference type="RefSeq" id="WP_076489667.1">
    <property type="nucleotide sequence ID" value="NZ_FTMS01000018.1"/>
</dbReference>
<evidence type="ECO:0000313" key="6">
    <source>
        <dbReference type="EMBL" id="SIQ91090.1"/>
    </source>
</evidence>
<dbReference type="InterPro" id="IPR050490">
    <property type="entry name" value="Bact_solute-bd_prot1"/>
</dbReference>
<accession>A0A1N6WM33</accession>
<keyword evidence="7" id="KW-1185">Reference proteome</keyword>
<dbReference type="Gene3D" id="3.40.190.10">
    <property type="entry name" value="Periplasmic binding protein-like II"/>
    <property type="match status" value="1"/>
</dbReference>
<feature type="signal peptide" evidence="5">
    <location>
        <begin position="1"/>
        <end position="23"/>
    </location>
</feature>
<dbReference type="AlphaFoldDB" id="A0A1N6WM33"/>
<dbReference type="InterPro" id="IPR006059">
    <property type="entry name" value="SBP"/>
</dbReference>
<evidence type="ECO:0000256" key="4">
    <source>
        <dbReference type="ARBA" id="ARBA00022729"/>
    </source>
</evidence>
<protein>
    <submittedName>
        <fullName evidence="6">Carbohydrate ABC transporter substrate-binding protein, CUT1 family</fullName>
    </submittedName>
</protein>
<dbReference type="OrthoDB" id="41208at2"/>
<keyword evidence="3" id="KW-0813">Transport</keyword>
<dbReference type="STRING" id="159291.SAMN05920897_1184"/>
<organism evidence="6 7">
    <name type="scientific">Alkalispirochaeta americana</name>
    <dbReference type="NCBI Taxonomy" id="159291"/>
    <lineage>
        <taxon>Bacteria</taxon>
        <taxon>Pseudomonadati</taxon>
        <taxon>Spirochaetota</taxon>
        <taxon>Spirochaetia</taxon>
        <taxon>Spirochaetales</taxon>
        <taxon>Spirochaetaceae</taxon>
        <taxon>Alkalispirochaeta</taxon>
    </lineage>
</organism>
<dbReference type="Proteomes" id="UP000186400">
    <property type="component" value="Unassembled WGS sequence"/>
</dbReference>
<dbReference type="EMBL" id="FTMS01000018">
    <property type="protein sequence ID" value="SIQ91090.1"/>
    <property type="molecule type" value="Genomic_DNA"/>
</dbReference>
<name>A0A1N6WM33_9SPIO</name>
<evidence type="ECO:0000256" key="5">
    <source>
        <dbReference type="SAM" id="SignalP"/>
    </source>
</evidence>
<keyword evidence="4 5" id="KW-0732">Signal</keyword>
<dbReference type="PANTHER" id="PTHR43649">
    <property type="entry name" value="ARABINOSE-BINDING PROTEIN-RELATED"/>
    <property type="match status" value="1"/>
</dbReference>
<sequence>MKHTRRAAALMALLVFAATAAFAGGSREQAPQERTITLWTTEEQPARMEAQQAIARRFQDATGIAVEVVPVTENMMGERATAAFSAGDLPDLIYHPLNFTYSWADAGILDTQAATEVVERLGADTYGAGVLNLVEFEGDYAAVPVDGWAQLVVYRADLFAEKGLEPPTSYDAIRRAVTALHDPPRFYGVVAATDPSQVYMMQVFEHVAMANGVDIVDSRGNVTLNTPQMREALEFYKFLAEHSPPGNLYWQQSRELYHDNRTGLIIWSPFILHGLAGLRDGAPVTGFGDDPATDVLAGLTGFATSFGGPSSADGAGWADVRYFGITVDADIEAAQKFIEFSMNEAYTETLAIAAVGKHPVRMGTVDDPERYVREWAELEVGDERRMKLSDIYEPDVIMDMLSGLERGSRWGYEHGYGYLTSRLYETRVIAELLREYIDGERSVEETMQLMQQETERLK</sequence>
<dbReference type="SUPFAM" id="SSF53850">
    <property type="entry name" value="Periplasmic binding protein-like II"/>
    <property type="match status" value="1"/>
</dbReference>
<reference evidence="6 7" key="1">
    <citation type="submission" date="2017-01" db="EMBL/GenBank/DDBJ databases">
        <authorList>
            <person name="Mah S.A."/>
            <person name="Swanson W.J."/>
            <person name="Moy G.W."/>
            <person name="Vacquier V.D."/>
        </authorList>
    </citation>
    <scope>NUCLEOTIDE SEQUENCE [LARGE SCALE GENOMIC DNA]</scope>
    <source>
        <strain evidence="6 7">ASpG1</strain>
    </source>
</reference>
<dbReference type="Pfam" id="PF01547">
    <property type="entry name" value="SBP_bac_1"/>
    <property type="match status" value="1"/>
</dbReference>
<evidence type="ECO:0000256" key="1">
    <source>
        <dbReference type="ARBA" id="ARBA00004418"/>
    </source>
</evidence>
<dbReference type="PANTHER" id="PTHR43649:SF34">
    <property type="entry name" value="ABC TRANSPORTER PERIPLASMIC-BINDING PROTEIN YCJN-RELATED"/>
    <property type="match status" value="1"/>
</dbReference>
<proteinExistence type="inferred from homology"/>
<comment type="similarity">
    <text evidence="2">Belongs to the bacterial solute-binding protein 1 family.</text>
</comment>
<evidence type="ECO:0000256" key="3">
    <source>
        <dbReference type="ARBA" id="ARBA00022448"/>
    </source>
</evidence>
<comment type="subcellular location">
    <subcellularLocation>
        <location evidence="1">Periplasm</location>
    </subcellularLocation>
</comment>